<protein>
    <submittedName>
        <fullName evidence="5">Phosphoethanolamine transferase domain-containing protein</fullName>
    </submittedName>
</protein>
<proteinExistence type="predicted"/>
<evidence type="ECO:0000256" key="1">
    <source>
        <dbReference type="ARBA" id="ARBA00004429"/>
    </source>
</evidence>
<keyword evidence="2" id="KW-0472">Membrane</keyword>
<gene>
    <name evidence="5" type="ORF">N5I20_23900</name>
</gene>
<evidence type="ECO:0000256" key="2">
    <source>
        <dbReference type="SAM" id="Phobius"/>
    </source>
</evidence>
<feature type="transmembrane region" description="Helical" evidence="2">
    <location>
        <begin position="150"/>
        <end position="172"/>
    </location>
</feature>
<comment type="subcellular location">
    <subcellularLocation>
        <location evidence="1">Cell inner membrane</location>
        <topology evidence="1">Multi-pass membrane protein</topology>
    </subcellularLocation>
</comment>
<dbReference type="InterPro" id="IPR012549">
    <property type="entry name" value="EptA-like_N"/>
</dbReference>
<dbReference type="Pfam" id="PF08019">
    <property type="entry name" value="EptA_B_N"/>
    <property type="match status" value="1"/>
</dbReference>
<feature type="domain" description="Phosphoethanolamine transferase N-terminal" evidence="4">
    <location>
        <begin position="54"/>
        <end position="205"/>
    </location>
</feature>
<feature type="non-terminal residue" evidence="5">
    <location>
        <position position="342"/>
    </location>
</feature>
<feature type="transmembrane region" description="Helical" evidence="2">
    <location>
        <begin position="46"/>
        <end position="67"/>
    </location>
</feature>
<organism evidence="5 6">
    <name type="scientific">Aeromonas caviae</name>
    <name type="common">Aeromonas punctata</name>
    <dbReference type="NCBI Taxonomy" id="648"/>
    <lineage>
        <taxon>Bacteria</taxon>
        <taxon>Pseudomonadati</taxon>
        <taxon>Pseudomonadota</taxon>
        <taxon>Gammaproteobacteria</taxon>
        <taxon>Aeromonadales</taxon>
        <taxon>Aeromonadaceae</taxon>
        <taxon>Aeromonas</taxon>
    </lineage>
</organism>
<dbReference type="PANTHER" id="PTHR30443">
    <property type="entry name" value="INNER MEMBRANE PROTEIN"/>
    <property type="match status" value="1"/>
</dbReference>
<feature type="domain" description="Sulfatase N-terminal" evidence="3">
    <location>
        <begin position="232"/>
        <end position="333"/>
    </location>
</feature>
<dbReference type="GO" id="GO:0016776">
    <property type="term" value="F:phosphotransferase activity, phosphate group as acceptor"/>
    <property type="evidence" value="ECO:0007669"/>
    <property type="project" value="TreeGrafter"/>
</dbReference>
<dbReference type="GO" id="GO:0005886">
    <property type="term" value="C:plasma membrane"/>
    <property type="evidence" value="ECO:0007669"/>
    <property type="project" value="UniProtKB-SubCell"/>
</dbReference>
<evidence type="ECO:0000259" key="4">
    <source>
        <dbReference type="Pfam" id="PF08019"/>
    </source>
</evidence>
<dbReference type="AlphaFoldDB" id="A0AA42RDK0"/>
<keyword evidence="2" id="KW-0812">Transmembrane</keyword>
<dbReference type="InterPro" id="IPR000917">
    <property type="entry name" value="Sulfatase_N"/>
</dbReference>
<accession>A0AA42RDK0</accession>
<feature type="transmembrane region" description="Helical" evidence="2">
    <location>
        <begin position="74"/>
        <end position="92"/>
    </location>
</feature>
<dbReference type="Proteomes" id="UP001161704">
    <property type="component" value="Unassembled WGS sequence"/>
</dbReference>
<sequence>MPSLIKIKIVPLIFFWALYFAFMLNWRGVLHFYEILYKLEDFKFGFAISLPILLVAALNFVFVPFSIRYLVKPFFALLIALSAIVSYTMMKYRVLFDQNMIQNIFETNQNEALAYLSLPIIGWVTIAGFIPAILLFFVEIEYEKKWFKGIITRALSMFTSLIVIAVIAALYYQDYVSVGRNNSNLQREIVPANFVNSTIKYVYNRYLAEPIPFTTLGDDAKRDTNQSKPTLMFLVVGETARGKNFSMNGYEKDTNPFTSKSGGVISFNDVRSCGTATAVSVPCMFSNMGRKEFDDNLARNSEGLLDVLQKTGVSIFWKENDGGCKGVCDRVSNIEIKPKDYP</sequence>
<dbReference type="PANTHER" id="PTHR30443:SF0">
    <property type="entry name" value="PHOSPHOETHANOLAMINE TRANSFERASE EPTA"/>
    <property type="match status" value="1"/>
</dbReference>
<reference evidence="5" key="1">
    <citation type="submission" date="2022-09" db="EMBL/GenBank/DDBJ databases">
        <title>Intensive care unit water sources are persistently colonized with multi-drug resistant bacteria and are the site of extensive horizontal gene transfer of antibiotic resistance genes.</title>
        <authorList>
            <person name="Diorio-Toth L."/>
        </authorList>
    </citation>
    <scope>NUCLEOTIDE SEQUENCE</scope>
    <source>
        <strain evidence="5">GD03710</strain>
    </source>
</reference>
<evidence type="ECO:0000313" key="6">
    <source>
        <dbReference type="Proteomes" id="UP001161704"/>
    </source>
</evidence>
<dbReference type="InterPro" id="IPR017850">
    <property type="entry name" value="Alkaline_phosphatase_core_sf"/>
</dbReference>
<name>A0AA42RDK0_AERCA</name>
<dbReference type="EMBL" id="JAOCIZ010000248">
    <property type="protein sequence ID" value="MDH1508079.1"/>
    <property type="molecule type" value="Genomic_DNA"/>
</dbReference>
<keyword evidence="2" id="KW-1133">Transmembrane helix</keyword>
<keyword evidence="5" id="KW-0808">Transferase</keyword>
<feature type="transmembrane region" description="Helical" evidence="2">
    <location>
        <begin position="7"/>
        <end position="26"/>
    </location>
</feature>
<dbReference type="InterPro" id="IPR040423">
    <property type="entry name" value="PEA_transferase"/>
</dbReference>
<feature type="transmembrane region" description="Helical" evidence="2">
    <location>
        <begin position="112"/>
        <end position="138"/>
    </location>
</feature>
<comment type="caution">
    <text evidence="5">The sequence shown here is derived from an EMBL/GenBank/DDBJ whole genome shotgun (WGS) entry which is preliminary data.</text>
</comment>
<dbReference type="Pfam" id="PF00884">
    <property type="entry name" value="Sulfatase"/>
    <property type="match status" value="1"/>
</dbReference>
<dbReference type="GO" id="GO:0009244">
    <property type="term" value="P:lipopolysaccharide core region biosynthetic process"/>
    <property type="evidence" value="ECO:0007669"/>
    <property type="project" value="TreeGrafter"/>
</dbReference>
<evidence type="ECO:0000259" key="3">
    <source>
        <dbReference type="Pfam" id="PF00884"/>
    </source>
</evidence>
<evidence type="ECO:0000313" key="5">
    <source>
        <dbReference type="EMBL" id="MDH1508079.1"/>
    </source>
</evidence>
<dbReference type="Gene3D" id="3.40.720.10">
    <property type="entry name" value="Alkaline Phosphatase, subunit A"/>
    <property type="match status" value="1"/>
</dbReference>
<dbReference type="RefSeq" id="WP_279983199.1">
    <property type="nucleotide sequence ID" value="NZ_JAOCIZ010000248.1"/>
</dbReference>